<protein>
    <submittedName>
        <fullName evidence="2">Uncharacterized protein</fullName>
    </submittedName>
</protein>
<feature type="transmembrane region" description="Helical" evidence="1">
    <location>
        <begin position="200"/>
        <end position="226"/>
    </location>
</feature>
<reference evidence="2 3" key="1">
    <citation type="journal article" date="2019" name="Nat. Ecol. Evol.">
        <title>Megaphylogeny resolves global patterns of mushroom evolution.</title>
        <authorList>
            <person name="Varga T."/>
            <person name="Krizsan K."/>
            <person name="Foldi C."/>
            <person name="Dima B."/>
            <person name="Sanchez-Garcia M."/>
            <person name="Sanchez-Ramirez S."/>
            <person name="Szollosi G.J."/>
            <person name="Szarkandi J.G."/>
            <person name="Papp V."/>
            <person name="Albert L."/>
            <person name="Andreopoulos W."/>
            <person name="Angelini C."/>
            <person name="Antonin V."/>
            <person name="Barry K.W."/>
            <person name="Bougher N.L."/>
            <person name="Buchanan P."/>
            <person name="Buyck B."/>
            <person name="Bense V."/>
            <person name="Catcheside P."/>
            <person name="Chovatia M."/>
            <person name="Cooper J."/>
            <person name="Damon W."/>
            <person name="Desjardin D."/>
            <person name="Finy P."/>
            <person name="Geml J."/>
            <person name="Haridas S."/>
            <person name="Hughes K."/>
            <person name="Justo A."/>
            <person name="Karasinski D."/>
            <person name="Kautmanova I."/>
            <person name="Kiss B."/>
            <person name="Kocsube S."/>
            <person name="Kotiranta H."/>
            <person name="LaButti K.M."/>
            <person name="Lechner B.E."/>
            <person name="Liimatainen K."/>
            <person name="Lipzen A."/>
            <person name="Lukacs Z."/>
            <person name="Mihaltcheva S."/>
            <person name="Morgado L.N."/>
            <person name="Niskanen T."/>
            <person name="Noordeloos M.E."/>
            <person name="Ohm R.A."/>
            <person name="Ortiz-Santana B."/>
            <person name="Ovrebo C."/>
            <person name="Racz N."/>
            <person name="Riley R."/>
            <person name="Savchenko A."/>
            <person name="Shiryaev A."/>
            <person name="Soop K."/>
            <person name="Spirin V."/>
            <person name="Szebenyi C."/>
            <person name="Tomsovsky M."/>
            <person name="Tulloss R.E."/>
            <person name="Uehling J."/>
            <person name="Grigoriev I.V."/>
            <person name="Vagvolgyi C."/>
            <person name="Papp T."/>
            <person name="Martin F.M."/>
            <person name="Miettinen O."/>
            <person name="Hibbett D.S."/>
            <person name="Nagy L.G."/>
        </authorList>
    </citation>
    <scope>NUCLEOTIDE SEQUENCE [LARGE SCALE GENOMIC DNA]</scope>
    <source>
        <strain evidence="2 3">CBS 309.79</strain>
    </source>
</reference>
<dbReference type="EMBL" id="ML178814">
    <property type="protein sequence ID" value="TFL07844.1"/>
    <property type="molecule type" value="Genomic_DNA"/>
</dbReference>
<accession>A0A5C3R8N5</accession>
<feature type="transmembrane region" description="Helical" evidence="1">
    <location>
        <begin position="160"/>
        <end position="179"/>
    </location>
</feature>
<feature type="transmembrane region" description="Helical" evidence="1">
    <location>
        <begin position="15"/>
        <end position="33"/>
    </location>
</feature>
<organism evidence="2 3">
    <name type="scientific">Pterulicium gracile</name>
    <dbReference type="NCBI Taxonomy" id="1884261"/>
    <lineage>
        <taxon>Eukaryota</taxon>
        <taxon>Fungi</taxon>
        <taxon>Dikarya</taxon>
        <taxon>Basidiomycota</taxon>
        <taxon>Agaricomycotina</taxon>
        <taxon>Agaricomycetes</taxon>
        <taxon>Agaricomycetidae</taxon>
        <taxon>Agaricales</taxon>
        <taxon>Pleurotineae</taxon>
        <taxon>Pterulaceae</taxon>
        <taxon>Pterulicium</taxon>
    </lineage>
</organism>
<proteinExistence type="predicted"/>
<feature type="transmembrane region" description="Helical" evidence="1">
    <location>
        <begin position="94"/>
        <end position="112"/>
    </location>
</feature>
<dbReference type="AlphaFoldDB" id="A0A5C3R8N5"/>
<sequence length="352" mass="39245">MNRLLAELIGSMWEWLLYGIFIATFLTYVGLVVGEGRGRINLLMLLAAIALFLIITTNLMMTFARVIVCFKGELISAAQCYDHQTTTFGTVTNFLYLVEAGIGDCIMIYRLFHVWDGNPLVYVVPCLSSVAMFASGIGIMYQFSVLPPGADIFDPVCARWVITFFVSTVVTNLYTTALITNCIWSNNRTLKSFLNSKLRLSVVITEVIVESIAIYTFTSLAVLVFYLTRSAWLYAFIKCTCPVIGLSFCMLLVRVRFHQLLASKRQPEPRGFVAEAPLNWPISAQLSESKSVLIDTMLSEAITTTQEETCTTKFGCDRPVSVDSLASKVSGTTALDDRDSCDRGRFYAERLP</sequence>
<evidence type="ECO:0000256" key="1">
    <source>
        <dbReference type="SAM" id="Phobius"/>
    </source>
</evidence>
<dbReference type="Proteomes" id="UP000305067">
    <property type="component" value="Unassembled WGS sequence"/>
</dbReference>
<evidence type="ECO:0000313" key="3">
    <source>
        <dbReference type="Proteomes" id="UP000305067"/>
    </source>
</evidence>
<gene>
    <name evidence="2" type="ORF">BDV98DRAFT_652679</name>
</gene>
<keyword evidence="1" id="KW-0812">Transmembrane</keyword>
<dbReference type="OrthoDB" id="3250682at2759"/>
<keyword evidence="3" id="KW-1185">Reference proteome</keyword>
<evidence type="ECO:0000313" key="2">
    <source>
        <dbReference type="EMBL" id="TFL07844.1"/>
    </source>
</evidence>
<feature type="transmembrane region" description="Helical" evidence="1">
    <location>
        <begin position="232"/>
        <end position="255"/>
    </location>
</feature>
<feature type="transmembrane region" description="Helical" evidence="1">
    <location>
        <begin position="119"/>
        <end position="140"/>
    </location>
</feature>
<name>A0A5C3R8N5_9AGAR</name>
<keyword evidence="1" id="KW-1133">Transmembrane helix</keyword>
<keyword evidence="1" id="KW-0472">Membrane</keyword>
<feature type="transmembrane region" description="Helical" evidence="1">
    <location>
        <begin position="40"/>
        <end position="64"/>
    </location>
</feature>